<dbReference type="Proteomes" id="UP001176806">
    <property type="component" value="Unassembled WGS sequence"/>
</dbReference>
<name>A0ABT8WL66_9FLAO</name>
<gene>
    <name evidence="1" type="ORF">Q4Q40_06820</name>
</gene>
<organism evidence="1 2">
    <name type="scientific">Flavivirga jejuensis</name>
    <dbReference type="NCBI Taxonomy" id="870487"/>
    <lineage>
        <taxon>Bacteria</taxon>
        <taxon>Pseudomonadati</taxon>
        <taxon>Bacteroidota</taxon>
        <taxon>Flavobacteriia</taxon>
        <taxon>Flavobacteriales</taxon>
        <taxon>Flavobacteriaceae</taxon>
        <taxon>Flavivirga</taxon>
    </lineage>
</organism>
<dbReference type="RefSeq" id="WP_303301034.1">
    <property type="nucleotide sequence ID" value="NZ_BAABDA010000051.1"/>
</dbReference>
<evidence type="ECO:0008006" key="3">
    <source>
        <dbReference type="Google" id="ProtNLM"/>
    </source>
</evidence>
<keyword evidence="2" id="KW-1185">Reference proteome</keyword>
<evidence type="ECO:0000313" key="2">
    <source>
        <dbReference type="Proteomes" id="UP001176806"/>
    </source>
</evidence>
<dbReference type="EMBL" id="JAUOEL010000002">
    <property type="protein sequence ID" value="MDO5973892.1"/>
    <property type="molecule type" value="Genomic_DNA"/>
</dbReference>
<sequence>MKNELLAVVFFFIVSKTVLSQEERKTDSFLITDEIEINDTPIFYSNYFSEFKINEDLFFRIGKEGRSTNDLINSYTVTEFPLLAKYFISNKFSVLFGPKIGVLRKNGFIETNATSLFSTFGFQYDITDDLSIYGGVNLRLTKKDPSVNYSVGNNMIYKFGTRFKF</sequence>
<reference evidence="1" key="1">
    <citation type="submission" date="2023-07" db="EMBL/GenBank/DDBJ databases">
        <title>Two novel species in the genus Flavivirga.</title>
        <authorList>
            <person name="Kwon K."/>
        </authorList>
    </citation>
    <scope>NUCLEOTIDE SEQUENCE</scope>
    <source>
        <strain evidence="1">KACC 14158</strain>
    </source>
</reference>
<comment type="caution">
    <text evidence="1">The sequence shown here is derived from an EMBL/GenBank/DDBJ whole genome shotgun (WGS) entry which is preliminary data.</text>
</comment>
<evidence type="ECO:0000313" key="1">
    <source>
        <dbReference type="EMBL" id="MDO5973892.1"/>
    </source>
</evidence>
<protein>
    <recommendedName>
        <fullName evidence="3">Outer membrane protein with beta-barrel domain</fullName>
    </recommendedName>
</protein>
<accession>A0ABT8WL66</accession>
<proteinExistence type="predicted"/>